<dbReference type="PANTHER" id="PTHR43628:SF1">
    <property type="entry name" value="CHITIN SYNTHASE REGULATORY FACTOR 2-RELATED"/>
    <property type="match status" value="1"/>
</dbReference>
<dbReference type="SMART" id="SM00671">
    <property type="entry name" value="SEL1"/>
    <property type="match status" value="2"/>
</dbReference>
<dbReference type="STRING" id="1860102.ACCAA_1260001"/>
<dbReference type="PANTHER" id="PTHR43628">
    <property type="entry name" value="ACTIVATOR OF C KINASE PROTEIN 1-RELATED"/>
    <property type="match status" value="1"/>
</dbReference>
<evidence type="ECO:0000313" key="2">
    <source>
        <dbReference type="Proteomes" id="UP000199169"/>
    </source>
</evidence>
<dbReference type="InterPro" id="IPR052945">
    <property type="entry name" value="Mitotic_Regulator"/>
</dbReference>
<dbReference type="InterPro" id="IPR011990">
    <property type="entry name" value="TPR-like_helical_dom_sf"/>
</dbReference>
<dbReference type="EMBL" id="FLQX01000031">
    <property type="protein sequence ID" value="SBT03982.1"/>
    <property type="molecule type" value="Genomic_DNA"/>
</dbReference>
<dbReference type="Proteomes" id="UP000199169">
    <property type="component" value="Unassembled WGS sequence"/>
</dbReference>
<dbReference type="SUPFAM" id="SSF81901">
    <property type="entry name" value="HCP-like"/>
    <property type="match status" value="1"/>
</dbReference>
<evidence type="ECO:0000313" key="1">
    <source>
        <dbReference type="EMBL" id="SBT03982.1"/>
    </source>
</evidence>
<dbReference type="InterPro" id="IPR006597">
    <property type="entry name" value="Sel1-like"/>
</dbReference>
<name>A0A1A8XHY9_9PROT</name>
<dbReference type="AlphaFoldDB" id="A0A1A8XHY9"/>
<protein>
    <submittedName>
        <fullName evidence="1">Sel1 repeat protein</fullName>
    </submittedName>
</protein>
<organism evidence="1 2">
    <name type="scientific">Candidatus Accumulibacter aalborgensis</name>
    <dbReference type="NCBI Taxonomy" id="1860102"/>
    <lineage>
        <taxon>Bacteria</taxon>
        <taxon>Pseudomonadati</taxon>
        <taxon>Pseudomonadota</taxon>
        <taxon>Betaproteobacteria</taxon>
        <taxon>Candidatus Accumulibacter</taxon>
    </lineage>
</organism>
<accession>A0A1A8XHY9</accession>
<gene>
    <name evidence="1" type="ORF">ACCAA_1260001</name>
</gene>
<sequence>MIPLDLIMPHLCLPLEPEDIEVLEKADAGDAEAQNELALIFLSNDKPKSAVYWLELAAKQNFADSMSLLSRCYMDGNGVSHDKNVGIMWLAKAAAFGHVIAQAQMQAFERWP</sequence>
<reference evidence="1 2" key="1">
    <citation type="submission" date="2016-06" db="EMBL/GenBank/DDBJ databases">
        <authorList>
            <person name="Kjaerup R.B."/>
            <person name="Dalgaard T.S."/>
            <person name="Juul-Madsen H.R."/>
        </authorList>
    </citation>
    <scope>NUCLEOTIDE SEQUENCE [LARGE SCALE GENOMIC DNA]</scope>
    <source>
        <strain evidence="1">3</strain>
    </source>
</reference>
<proteinExistence type="predicted"/>
<dbReference type="Gene3D" id="1.25.40.10">
    <property type="entry name" value="Tetratricopeptide repeat domain"/>
    <property type="match status" value="1"/>
</dbReference>
<keyword evidence="2" id="KW-1185">Reference proteome</keyword>
<dbReference type="Pfam" id="PF08238">
    <property type="entry name" value="Sel1"/>
    <property type="match status" value="2"/>
</dbReference>